<reference evidence="3" key="1">
    <citation type="journal article" date="2017" name="Genome Announc.">
        <title>Draft Genome Sequence of Terrimicrobium sacchariphilum NM-5T, a Facultative Anaerobic Soil Bacterium of the Class Spartobacteria.</title>
        <authorList>
            <person name="Qiu Y.L."/>
            <person name="Tourlousse D.M."/>
            <person name="Matsuura N."/>
            <person name="Ohashi A."/>
            <person name="Sekiguchi Y."/>
        </authorList>
    </citation>
    <scope>NUCLEOTIDE SEQUENCE [LARGE SCALE GENOMIC DNA]</scope>
    <source>
        <strain evidence="3">NM-5</strain>
    </source>
</reference>
<protein>
    <recommendedName>
        <fullName evidence="1">DUF4159 domain-containing protein</fullName>
    </recommendedName>
</protein>
<evidence type="ECO:0000313" key="3">
    <source>
        <dbReference type="Proteomes" id="UP000076023"/>
    </source>
</evidence>
<dbReference type="Pfam" id="PF13709">
    <property type="entry name" value="DUF4159"/>
    <property type="match status" value="1"/>
</dbReference>
<dbReference type="Gene3D" id="3.40.50.12140">
    <property type="entry name" value="Domain of unknown function DUF4159"/>
    <property type="match status" value="1"/>
</dbReference>
<dbReference type="STRING" id="690879.TSACC_22235"/>
<gene>
    <name evidence="2" type="ORF">TSACC_22235</name>
</gene>
<sequence length="255" mass="28832">MSDEISRQQFLKLLSAGGASLFGLSAGLFGQENRGPISPWARLKYPGRNGDNDDWNVHPNGDLNLIDAMQDQTTLNFDKRWNVAEVDKLTTLTPFPFLFMHGDVAPELDDTERANLREYLLRGGFLFAEDCVNGKRHHGSLNDEFFTQMVDEVPKIFPDAKLERLPYDHPVFHCYYHFYSGQPHMQGQQHGLHGVTVNGRLVMLLSPSDTHCGWTNGDRWFGTGKQMEAFKMGCNIYLYAMTQQGSIISDVQKAG</sequence>
<feature type="domain" description="DUF4159" evidence="1">
    <location>
        <begin position="41"/>
        <end position="241"/>
    </location>
</feature>
<keyword evidence="3" id="KW-1185">Reference proteome</keyword>
<dbReference type="InParanoid" id="A0A146GB89"/>
<accession>A0A146GB89</accession>
<proteinExistence type="predicted"/>
<dbReference type="Proteomes" id="UP000076023">
    <property type="component" value="Unassembled WGS sequence"/>
</dbReference>
<evidence type="ECO:0000259" key="1">
    <source>
        <dbReference type="Pfam" id="PF13709"/>
    </source>
</evidence>
<organism evidence="2 3">
    <name type="scientific">Terrimicrobium sacchariphilum</name>
    <dbReference type="NCBI Taxonomy" id="690879"/>
    <lineage>
        <taxon>Bacteria</taxon>
        <taxon>Pseudomonadati</taxon>
        <taxon>Verrucomicrobiota</taxon>
        <taxon>Terrimicrobiia</taxon>
        <taxon>Terrimicrobiales</taxon>
        <taxon>Terrimicrobiaceae</taxon>
        <taxon>Terrimicrobium</taxon>
    </lineage>
</organism>
<dbReference type="InterPro" id="IPR025297">
    <property type="entry name" value="DUF4159"/>
</dbReference>
<dbReference type="AlphaFoldDB" id="A0A146GB89"/>
<evidence type="ECO:0000313" key="2">
    <source>
        <dbReference type="EMBL" id="GAT33816.1"/>
    </source>
</evidence>
<dbReference type="RefSeq" id="WP_075079504.1">
    <property type="nucleotide sequence ID" value="NZ_BDCO01000002.1"/>
</dbReference>
<dbReference type="OrthoDB" id="9804083at2"/>
<dbReference type="InterPro" id="IPR006311">
    <property type="entry name" value="TAT_signal"/>
</dbReference>
<name>A0A146GB89_TERSA</name>
<dbReference type="PROSITE" id="PS51318">
    <property type="entry name" value="TAT"/>
    <property type="match status" value="1"/>
</dbReference>
<comment type="caution">
    <text evidence="2">The sequence shown here is derived from an EMBL/GenBank/DDBJ whole genome shotgun (WGS) entry which is preliminary data.</text>
</comment>
<dbReference type="EMBL" id="BDCO01000002">
    <property type="protein sequence ID" value="GAT33816.1"/>
    <property type="molecule type" value="Genomic_DNA"/>
</dbReference>